<reference evidence="4" key="2">
    <citation type="journal article" date="2007" name="Science">
        <title>Draft genome sequence of the sexually transmitted pathogen Trichomonas vaginalis.</title>
        <authorList>
            <person name="Carlton J.M."/>
            <person name="Hirt R.P."/>
            <person name="Silva J.C."/>
            <person name="Delcher A.L."/>
            <person name="Schatz M."/>
            <person name="Zhao Q."/>
            <person name="Wortman J.R."/>
            <person name="Bidwell S.L."/>
            <person name="Alsmark U.C.M."/>
            <person name="Besteiro S."/>
            <person name="Sicheritz-Ponten T."/>
            <person name="Noel C.J."/>
            <person name="Dacks J.B."/>
            <person name="Foster P.G."/>
            <person name="Simillion C."/>
            <person name="Van de Peer Y."/>
            <person name="Miranda-Saavedra D."/>
            <person name="Barton G.J."/>
            <person name="Westrop G.D."/>
            <person name="Mueller S."/>
            <person name="Dessi D."/>
            <person name="Fiori P.L."/>
            <person name="Ren Q."/>
            <person name="Paulsen I."/>
            <person name="Zhang H."/>
            <person name="Bastida-Corcuera F.D."/>
            <person name="Simoes-Barbosa A."/>
            <person name="Brown M.T."/>
            <person name="Hayes R.D."/>
            <person name="Mukherjee M."/>
            <person name="Okumura C.Y."/>
            <person name="Schneider R."/>
            <person name="Smith A.J."/>
            <person name="Vanacova S."/>
            <person name="Villalvazo M."/>
            <person name="Haas B.J."/>
            <person name="Pertea M."/>
            <person name="Feldblyum T.V."/>
            <person name="Utterback T.R."/>
            <person name="Shu C.L."/>
            <person name="Osoegawa K."/>
            <person name="de Jong P.J."/>
            <person name="Hrdy I."/>
            <person name="Horvathova L."/>
            <person name="Zubacova Z."/>
            <person name="Dolezal P."/>
            <person name="Malik S.B."/>
            <person name="Logsdon J.M. Jr."/>
            <person name="Henze K."/>
            <person name="Gupta A."/>
            <person name="Wang C.C."/>
            <person name="Dunne R.L."/>
            <person name="Upcroft J.A."/>
            <person name="Upcroft P."/>
            <person name="White O."/>
            <person name="Salzberg S.L."/>
            <person name="Tang P."/>
            <person name="Chiu C.-H."/>
            <person name="Lee Y.-S."/>
            <person name="Embley T.M."/>
            <person name="Coombs G.H."/>
            <person name="Mottram J.C."/>
            <person name="Tachezy J."/>
            <person name="Fraser-Liggett C.M."/>
            <person name="Johnson P.J."/>
        </authorList>
    </citation>
    <scope>NUCLEOTIDE SEQUENCE [LARGE SCALE GENOMIC DNA]</scope>
    <source>
        <strain evidence="4">G3</strain>
    </source>
</reference>
<evidence type="ECO:0000256" key="3">
    <source>
        <dbReference type="PROSITE-ProRule" id="PRU00023"/>
    </source>
</evidence>
<feature type="repeat" description="ANK" evidence="3">
    <location>
        <begin position="27"/>
        <end position="59"/>
    </location>
</feature>
<evidence type="ECO:0000313" key="4">
    <source>
        <dbReference type="EMBL" id="EAY11021.1"/>
    </source>
</evidence>
<dbReference type="Gene3D" id="1.25.40.20">
    <property type="entry name" value="Ankyrin repeat-containing domain"/>
    <property type="match status" value="2"/>
</dbReference>
<dbReference type="PROSITE" id="PS50297">
    <property type="entry name" value="ANK_REP_REGION"/>
    <property type="match status" value="2"/>
</dbReference>
<sequence>MASQNGNLKLVKSLIICMCDKETRSNDDFTPLFLASREDHLEVVQYLISVGANKDAKDEDGNTPLIWAANNGHLEVVKYLVSAGADYFIENNKGWTPEMVSEGQVREYLESLGGGMSLKPEALLKYQDINDM</sequence>
<name>A2E8I4_TRIV3</name>
<dbReference type="VEuPathDB" id="TrichDB:TVAG_410210"/>
<dbReference type="eggNOG" id="KOG1082">
    <property type="taxonomic scope" value="Eukaryota"/>
</dbReference>
<keyword evidence="2 3" id="KW-0040">ANK repeat</keyword>
<dbReference type="PANTHER" id="PTHR24188">
    <property type="entry name" value="ANKYRIN REPEAT PROTEIN"/>
    <property type="match status" value="1"/>
</dbReference>
<dbReference type="SUPFAM" id="SSF48403">
    <property type="entry name" value="Ankyrin repeat"/>
    <property type="match status" value="1"/>
</dbReference>
<dbReference type="InterPro" id="IPR036770">
    <property type="entry name" value="Ankyrin_rpt-contain_sf"/>
</dbReference>
<dbReference type="OrthoDB" id="341259at2759"/>
<dbReference type="Proteomes" id="UP000001542">
    <property type="component" value="Unassembled WGS sequence"/>
</dbReference>
<evidence type="ECO:0000256" key="2">
    <source>
        <dbReference type="ARBA" id="ARBA00023043"/>
    </source>
</evidence>
<dbReference type="EMBL" id="DS113327">
    <property type="protein sequence ID" value="EAY11021.1"/>
    <property type="molecule type" value="Genomic_DNA"/>
</dbReference>
<evidence type="ECO:0000256" key="1">
    <source>
        <dbReference type="ARBA" id="ARBA00022737"/>
    </source>
</evidence>
<organism evidence="4 5">
    <name type="scientific">Trichomonas vaginalis (strain ATCC PRA-98 / G3)</name>
    <dbReference type="NCBI Taxonomy" id="412133"/>
    <lineage>
        <taxon>Eukaryota</taxon>
        <taxon>Metamonada</taxon>
        <taxon>Parabasalia</taxon>
        <taxon>Trichomonadida</taxon>
        <taxon>Trichomonadidae</taxon>
        <taxon>Trichomonas</taxon>
    </lineage>
</organism>
<reference evidence="4" key="1">
    <citation type="submission" date="2006-10" db="EMBL/GenBank/DDBJ databases">
        <authorList>
            <person name="Amadeo P."/>
            <person name="Zhao Q."/>
            <person name="Wortman J."/>
            <person name="Fraser-Liggett C."/>
            <person name="Carlton J."/>
        </authorList>
    </citation>
    <scope>NUCLEOTIDE SEQUENCE</scope>
    <source>
        <strain evidence="4">G3</strain>
    </source>
</reference>
<gene>
    <name evidence="4" type="ORF">TVAG_410210</name>
</gene>
<accession>A2E8I4</accession>
<dbReference type="SMR" id="A2E8I4"/>
<evidence type="ECO:0000313" key="5">
    <source>
        <dbReference type="Proteomes" id="UP000001542"/>
    </source>
</evidence>
<dbReference type="InterPro" id="IPR002110">
    <property type="entry name" value="Ankyrin_rpt"/>
</dbReference>
<proteinExistence type="predicted"/>
<dbReference type="PANTHER" id="PTHR24188:SF29">
    <property type="entry name" value="GH09064P"/>
    <property type="match status" value="1"/>
</dbReference>
<feature type="repeat" description="ANK" evidence="3">
    <location>
        <begin position="60"/>
        <end position="92"/>
    </location>
</feature>
<protein>
    <submittedName>
        <fullName evidence="4">Uncharacterized protein</fullName>
    </submittedName>
</protein>
<dbReference type="STRING" id="5722.A2E8I4"/>
<dbReference type="SMART" id="SM00248">
    <property type="entry name" value="ANK"/>
    <property type="match status" value="2"/>
</dbReference>
<dbReference type="KEGG" id="tva:4768995"/>
<dbReference type="InParanoid" id="A2E8I4"/>
<dbReference type="VEuPathDB" id="TrichDB:TVAGG3_0358840"/>
<keyword evidence="5" id="KW-1185">Reference proteome</keyword>
<dbReference type="RefSeq" id="XP_001323244.1">
    <property type="nucleotide sequence ID" value="XM_001323209.1"/>
</dbReference>
<dbReference type="AlphaFoldDB" id="A2E8I4"/>
<keyword evidence="1" id="KW-0677">Repeat</keyword>
<dbReference type="PROSITE" id="PS50088">
    <property type="entry name" value="ANK_REPEAT"/>
    <property type="match status" value="2"/>
</dbReference>
<dbReference type="Pfam" id="PF12796">
    <property type="entry name" value="Ank_2"/>
    <property type="match status" value="1"/>
</dbReference>